<dbReference type="FunFam" id="3.40.50.720:FF:000084">
    <property type="entry name" value="Short-chain dehydrogenase reductase"/>
    <property type="match status" value="1"/>
</dbReference>
<dbReference type="InterPro" id="IPR002347">
    <property type="entry name" value="SDR_fam"/>
</dbReference>
<dbReference type="GO" id="GO:0016491">
    <property type="term" value="F:oxidoreductase activity"/>
    <property type="evidence" value="ECO:0007669"/>
    <property type="project" value="UniProtKB-KW"/>
</dbReference>
<dbReference type="PANTHER" id="PTHR24321">
    <property type="entry name" value="DEHYDROGENASES, SHORT CHAIN"/>
    <property type="match status" value="1"/>
</dbReference>
<name>A0AAV9N6B8_9EURO</name>
<dbReference type="RefSeq" id="XP_064705132.1">
    <property type="nucleotide sequence ID" value="XM_064847411.1"/>
</dbReference>
<sequence>MPSIGLRLLNGGVAFITGASQGIGEATAFQFAKYGVASLAISDINLLSLEKVAQQLRNEYPHVEVEVLYIDTSKEQSIVDAHEAAVRRFGRIDYAVNNAGVAGPFLPSVDLSREQFISGIDINMVGVWLCQREQIRHMLKQKGLTAGASRGTIVNMSSVYGHKCARSNITYGTAKHAVLGITRNDAVTYGNEGIRINAVCPGFIETPMTMRSEGPSEGMQAYLTSVPLARYGQPDEVADVIIFLSSPMSRYMTGTDVMVDGGFRCV</sequence>
<dbReference type="PRINTS" id="PR00080">
    <property type="entry name" value="SDRFAMILY"/>
</dbReference>
<dbReference type="SUPFAM" id="SSF51735">
    <property type="entry name" value="NAD(P)-binding Rossmann-fold domains"/>
    <property type="match status" value="1"/>
</dbReference>
<evidence type="ECO:0000256" key="2">
    <source>
        <dbReference type="ARBA" id="ARBA00022857"/>
    </source>
</evidence>
<dbReference type="PANTHER" id="PTHR24321:SF12">
    <property type="entry name" value="SHORT-CHAIN DEHYDROGENASE_REDUCTASE FAMILY, PUTATIVE (AFU_ORTHOLOGUE AFUA_5G14340)-RELATED"/>
    <property type="match status" value="1"/>
</dbReference>
<dbReference type="Gene3D" id="3.40.50.720">
    <property type="entry name" value="NAD(P)-binding Rossmann-like Domain"/>
    <property type="match status" value="1"/>
</dbReference>
<proteinExistence type="inferred from homology"/>
<protein>
    <submittedName>
        <fullName evidence="4">Uncharacterized protein</fullName>
    </submittedName>
</protein>
<comment type="caution">
    <text evidence="4">The sequence shown here is derived from an EMBL/GenBank/DDBJ whole genome shotgun (WGS) entry which is preliminary data.</text>
</comment>
<evidence type="ECO:0000313" key="4">
    <source>
        <dbReference type="EMBL" id="KAK5050546.1"/>
    </source>
</evidence>
<dbReference type="EMBL" id="JAVRRD010000017">
    <property type="protein sequence ID" value="KAK5050546.1"/>
    <property type="molecule type" value="Genomic_DNA"/>
</dbReference>
<evidence type="ECO:0000313" key="5">
    <source>
        <dbReference type="Proteomes" id="UP001358417"/>
    </source>
</evidence>
<reference evidence="4 5" key="1">
    <citation type="submission" date="2023-08" db="EMBL/GenBank/DDBJ databases">
        <title>Black Yeasts Isolated from many extreme environments.</title>
        <authorList>
            <person name="Coleine C."/>
            <person name="Stajich J.E."/>
            <person name="Selbmann L."/>
        </authorList>
    </citation>
    <scope>NUCLEOTIDE SEQUENCE [LARGE SCALE GENOMIC DNA]</scope>
    <source>
        <strain evidence="4 5">CCFEE 5792</strain>
    </source>
</reference>
<gene>
    <name evidence="4" type="ORF">LTR84_003827</name>
</gene>
<keyword evidence="2" id="KW-0521">NADP</keyword>
<evidence type="ECO:0000256" key="1">
    <source>
        <dbReference type="ARBA" id="ARBA00006484"/>
    </source>
</evidence>
<dbReference type="PRINTS" id="PR00081">
    <property type="entry name" value="GDHRDH"/>
</dbReference>
<dbReference type="AlphaFoldDB" id="A0AAV9N6B8"/>
<dbReference type="InterPro" id="IPR036291">
    <property type="entry name" value="NAD(P)-bd_dom_sf"/>
</dbReference>
<organism evidence="4 5">
    <name type="scientific">Exophiala bonariae</name>
    <dbReference type="NCBI Taxonomy" id="1690606"/>
    <lineage>
        <taxon>Eukaryota</taxon>
        <taxon>Fungi</taxon>
        <taxon>Dikarya</taxon>
        <taxon>Ascomycota</taxon>
        <taxon>Pezizomycotina</taxon>
        <taxon>Eurotiomycetes</taxon>
        <taxon>Chaetothyriomycetidae</taxon>
        <taxon>Chaetothyriales</taxon>
        <taxon>Herpotrichiellaceae</taxon>
        <taxon>Exophiala</taxon>
    </lineage>
</organism>
<dbReference type="Pfam" id="PF13561">
    <property type="entry name" value="adh_short_C2"/>
    <property type="match status" value="1"/>
</dbReference>
<keyword evidence="3" id="KW-0560">Oxidoreductase</keyword>
<dbReference type="Proteomes" id="UP001358417">
    <property type="component" value="Unassembled WGS sequence"/>
</dbReference>
<comment type="similarity">
    <text evidence="1">Belongs to the short-chain dehydrogenases/reductases (SDR) family.</text>
</comment>
<keyword evidence="5" id="KW-1185">Reference proteome</keyword>
<dbReference type="CDD" id="cd05233">
    <property type="entry name" value="SDR_c"/>
    <property type="match status" value="1"/>
</dbReference>
<evidence type="ECO:0000256" key="3">
    <source>
        <dbReference type="ARBA" id="ARBA00023002"/>
    </source>
</evidence>
<accession>A0AAV9N6B8</accession>
<dbReference type="GeneID" id="89972010"/>